<dbReference type="SMART" id="SM00354">
    <property type="entry name" value="HTH_LACI"/>
    <property type="match status" value="1"/>
</dbReference>
<dbReference type="PANTHER" id="PTHR30146">
    <property type="entry name" value="LACI-RELATED TRANSCRIPTIONAL REPRESSOR"/>
    <property type="match status" value="1"/>
</dbReference>
<dbReference type="InterPro" id="IPR010982">
    <property type="entry name" value="Lambda_DNA-bd_dom_sf"/>
</dbReference>
<dbReference type="Proteomes" id="UP001493487">
    <property type="component" value="Unassembled WGS sequence"/>
</dbReference>
<dbReference type="InterPro" id="IPR000843">
    <property type="entry name" value="HTH_LacI"/>
</dbReference>
<dbReference type="InterPro" id="IPR028082">
    <property type="entry name" value="Peripla_BP_I"/>
</dbReference>
<dbReference type="SUPFAM" id="SSF53822">
    <property type="entry name" value="Periplasmic binding protein-like I"/>
    <property type="match status" value="1"/>
</dbReference>
<evidence type="ECO:0000256" key="1">
    <source>
        <dbReference type="ARBA" id="ARBA00023015"/>
    </source>
</evidence>
<dbReference type="Pfam" id="PF13377">
    <property type="entry name" value="Peripla_BP_3"/>
    <property type="match status" value="1"/>
</dbReference>
<organism evidence="5 6">
    <name type="scientific">Cohnella silvisoli</name>
    <dbReference type="NCBI Taxonomy" id="2873699"/>
    <lineage>
        <taxon>Bacteria</taxon>
        <taxon>Bacillati</taxon>
        <taxon>Bacillota</taxon>
        <taxon>Bacilli</taxon>
        <taxon>Bacillales</taxon>
        <taxon>Paenibacillaceae</taxon>
        <taxon>Cohnella</taxon>
    </lineage>
</organism>
<sequence>MANIRDVAKRAGVSVTAVSFAMNGTGTLSDENRLRIVNIANEMNYTPNRAAQGLISGSLNTIGLVMPKPGTDFSLDLELIGEVGAAISEMGYHILLSWEDTFGGKKVLNMVRSGQVDALCFVLPMDEGETFKVLNDMNFPYVLTTRPKEGVPADWVDVDNIDLGFKAAVMLIKSGHKGIGFVSPGPMDYLVSCDRFTGYQMALKHFDIPIHADYFITGSHKLEAGKRALDHFLSLPEKPTAIIAGTAIIAIGMINRMRELGLEYPQDISIIAFDEFALSKEYEITTIHIPTQRIIHEAFRFLIKKMNAERILKQTQIALQSELYIRKTFVPDIRILDDWDYKQ</sequence>
<evidence type="ECO:0000313" key="5">
    <source>
        <dbReference type="EMBL" id="MEQ4481034.1"/>
    </source>
</evidence>
<dbReference type="PROSITE" id="PS50932">
    <property type="entry name" value="HTH_LACI_2"/>
    <property type="match status" value="1"/>
</dbReference>
<keyword evidence="6" id="KW-1185">Reference proteome</keyword>
<evidence type="ECO:0000259" key="4">
    <source>
        <dbReference type="PROSITE" id="PS50932"/>
    </source>
</evidence>
<dbReference type="GO" id="GO:0003677">
    <property type="term" value="F:DNA binding"/>
    <property type="evidence" value="ECO:0007669"/>
    <property type="project" value="UniProtKB-KW"/>
</dbReference>
<dbReference type="Pfam" id="PF00356">
    <property type="entry name" value="LacI"/>
    <property type="match status" value="1"/>
</dbReference>
<dbReference type="RefSeq" id="WP_232182627.1">
    <property type="nucleotide sequence ID" value="NZ_JAIOAP010000001.1"/>
</dbReference>
<gene>
    <name evidence="5" type="ORF">QJS35_01355</name>
</gene>
<dbReference type="Gene3D" id="1.10.260.40">
    <property type="entry name" value="lambda repressor-like DNA-binding domains"/>
    <property type="match status" value="1"/>
</dbReference>
<evidence type="ECO:0000256" key="2">
    <source>
        <dbReference type="ARBA" id="ARBA00023125"/>
    </source>
</evidence>
<dbReference type="Gene3D" id="3.40.50.2300">
    <property type="match status" value="2"/>
</dbReference>
<dbReference type="InterPro" id="IPR046335">
    <property type="entry name" value="LacI/GalR-like_sensor"/>
</dbReference>
<evidence type="ECO:0000256" key="3">
    <source>
        <dbReference type="ARBA" id="ARBA00023163"/>
    </source>
</evidence>
<dbReference type="EMBL" id="JASKHM010000001">
    <property type="protein sequence ID" value="MEQ4481034.1"/>
    <property type="molecule type" value="Genomic_DNA"/>
</dbReference>
<accession>A0ABV1KLP9</accession>
<comment type="caution">
    <text evidence="5">The sequence shown here is derived from an EMBL/GenBank/DDBJ whole genome shotgun (WGS) entry which is preliminary data.</text>
</comment>
<evidence type="ECO:0000313" key="6">
    <source>
        <dbReference type="Proteomes" id="UP001493487"/>
    </source>
</evidence>
<protein>
    <submittedName>
        <fullName evidence="5">LacI family DNA-binding transcriptional regulator</fullName>
    </submittedName>
</protein>
<dbReference type="PANTHER" id="PTHR30146:SF109">
    <property type="entry name" value="HTH-TYPE TRANSCRIPTIONAL REGULATOR GALS"/>
    <property type="match status" value="1"/>
</dbReference>
<keyword evidence="2 5" id="KW-0238">DNA-binding</keyword>
<keyword evidence="1" id="KW-0805">Transcription regulation</keyword>
<reference evidence="5 6" key="1">
    <citation type="journal article" date="2023" name="Genome Announc.">
        <title>Pan-Genome Analyses of the Genus Cohnella and Proposal of the Novel Species Cohnella silvisoli sp. nov., Isolated from Forest Soil.</title>
        <authorList>
            <person name="Wang C."/>
            <person name="Mao L."/>
            <person name="Bao G."/>
            <person name="Zhu H."/>
        </authorList>
    </citation>
    <scope>NUCLEOTIDE SEQUENCE [LARGE SCALE GENOMIC DNA]</scope>
    <source>
        <strain evidence="5 6">NL03-T5-1</strain>
    </source>
</reference>
<dbReference type="CDD" id="cd01392">
    <property type="entry name" value="HTH_LacI"/>
    <property type="match status" value="1"/>
</dbReference>
<dbReference type="PROSITE" id="PS00356">
    <property type="entry name" value="HTH_LACI_1"/>
    <property type="match status" value="1"/>
</dbReference>
<proteinExistence type="predicted"/>
<name>A0ABV1KLP9_9BACL</name>
<feature type="domain" description="HTH lacI-type" evidence="4">
    <location>
        <begin position="2"/>
        <end position="56"/>
    </location>
</feature>
<keyword evidence="3" id="KW-0804">Transcription</keyword>
<dbReference type="SUPFAM" id="SSF47413">
    <property type="entry name" value="lambda repressor-like DNA-binding domains"/>
    <property type="match status" value="1"/>
</dbReference>